<feature type="region of interest" description="Disordered" evidence="5">
    <location>
        <begin position="365"/>
        <end position="393"/>
    </location>
</feature>
<dbReference type="GO" id="GO:0030154">
    <property type="term" value="P:cell differentiation"/>
    <property type="evidence" value="ECO:0007669"/>
    <property type="project" value="TreeGrafter"/>
</dbReference>
<dbReference type="InterPro" id="IPR001766">
    <property type="entry name" value="Fork_head_dom"/>
</dbReference>
<dbReference type="GO" id="GO:0000981">
    <property type="term" value="F:DNA-binding transcription factor activity, RNA polymerase II-specific"/>
    <property type="evidence" value="ECO:0007669"/>
    <property type="project" value="TreeGrafter"/>
</dbReference>
<protein>
    <recommendedName>
        <fullName evidence="6">Fork-head domain-containing protein</fullName>
    </recommendedName>
</protein>
<dbReference type="GO" id="GO:0005634">
    <property type="term" value="C:nucleus"/>
    <property type="evidence" value="ECO:0007669"/>
    <property type="project" value="UniProtKB-SubCell"/>
</dbReference>
<dbReference type="InterPro" id="IPR036390">
    <property type="entry name" value="WH_DNA-bd_sf"/>
</dbReference>
<feature type="domain" description="Fork-head" evidence="6">
    <location>
        <begin position="393"/>
        <end position="487"/>
    </location>
</feature>
<dbReference type="InterPro" id="IPR030456">
    <property type="entry name" value="TF_fork_head_CS_2"/>
</dbReference>
<dbReference type="PROSITE" id="PS00658">
    <property type="entry name" value="FORK_HEAD_2"/>
    <property type="match status" value="1"/>
</dbReference>
<feature type="region of interest" description="Disordered" evidence="5">
    <location>
        <begin position="488"/>
        <end position="561"/>
    </location>
</feature>
<gene>
    <name evidence="7" type="ORF">CDAUBV1_LOCUS10480</name>
</gene>
<evidence type="ECO:0000313" key="7">
    <source>
        <dbReference type="EMBL" id="CAL5136386.1"/>
    </source>
</evidence>
<reference evidence="7" key="1">
    <citation type="submission" date="2024-06" db="EMBL/GenBank/DDBJ databases">
        <authorList>
            <person name="Liu X."/>
            <person name="Lenzi L."/>
            <person name="Haldenby T S."/>
            <person name="Uol C."/>
        </authorList>
    </citation>
    <scope>NUCLEOTIDE SEQUENCE</scope>
</reference>
<dbReference type="Proteomes" id="UP001497525">
    <property type="component" value="Unassembled WGS sequence"/>
</dbReference>
<evidence type="ECO:0000256" key="2">
    <source>
        <dbReference type="ARBA" id="ARBA00023125"/>
    </source>
</evidence>
<dbReference type="AlphaFoldDB" id="A0AAV2THN8"/>
<comment type="caution">
    <text evidence="7">The sequence shown here is derived from an EMBL/GenBank/DDBJ whole genome shotgun (WGS) entry which is preliminary data.</text>
</comment>
<evidence type="ECO:0000259" key="6">
    <source>
        <dbReference type="PROSITE" id="PS50039"/>
    </source>
</evidence>
<feature type="DNA-binding region" description="Fork-head" evidence="4">
    <location>
        <begin position="393"/>
        <end position="487"/>
    </location>
</feature>
<dbReference type="InterPro" id="IPR018122">
    <property type="entry name" value="TF_fork_head_CS_1"/>
</dbReference>
<dbReference type="EMBL" id="CAXLJL010000312">
    <property type="protein sequence ID" value="CAL5136386.1"/>
    <property type="molecule type" value="Genomic_DNA"/>
</dbReference>
<feature type="compositionally biased region" description="Low complexity" evidence="5">
    <location>
        <begin position="114"/>
        <end position="130"/>
    </location>
</feature>
<feature type="compositionally biased region" description="Low complexity" evidence="5">
    <location>
        <begin position="372"/>
        <end position="389"/>
    </location>
</feature>
<feature type="compositionally biased region" description="Polar residues" evidence="5">
    <location>
        <begin position="502"/>
        <end position="513"/>
    </location>
</feature>
<accession>A0AAV2THN8</accession>
<dbReference type="CDD" id="cd20041">
    <property type="entry name" value="FH_dFKH"/>
    <property type="match status" value="1"/>
</dbReference>
<dbReference type="GO" id="GO:0000978">
    <property type="term" value="F:RNA polymerase II cis-regulatory region sequence-specific DNA binding"/>
    <property type="evidence" value="ECO:0007669"/>
    <property type="project" value="TreeGrafter"/>
</dbReference>
<sequence length="1003" mass="110824">MNPEHLCKPPVLRTIPTASTNILFAYDQQQIVEDCGQNDVVSRPSLFWSKTSEGNSSSSPSAGCDSSTNSEIHTSFICNGVASVPPCATSLSQSYSKDSEDAKTPHVNTNAEQTYSSGGPSGSTWGTGSTELPNPRHFDRITARHMRFPPSESWIPALNSCFATERCETSHLNVQKFGPADSSFLGIPSSPEMTCLRQGEKPSFLCRNPSEHSNSSYTDPLINSSSGVQNSLSFFSPPAGLARTIEDPENPAVQSHLRDYRDEKHLSLQSINPPCPTTDLHMNHVGSPACVGFSTGNVSRGLESPEYSASLTESHSLFSSELIGITDGYKIPSIGYFPQPYGTGTMMQGTSPHLFLDSRTADTPLETGQENQQQQHQQQQQQQHQQQQQGHAKPPYSYISLITMAIQNSPVRMCTLSEIYQFIIDLFPYYRQHQQRWQNSIRHSLSFNDCFVKVSRSPDKPGKGSYWTLHPESGNMFENGCYLRRQKRFKDPKRESVRRSQRISATDSSSSLRKNTELLSPPLKRGDTDGTIEDDTPSSICEDSYSPGGKEKNYNNSSYTKEHEHSFDCDVKANSSPETSQPILFEAEYPSTGLATNNPVANPIGTTSPFGYNLQRYGSDVPLVNPSPIAVLSDLGNGPHYSQDSTNISEEINCTTSLLRSTNRPVTWSSIQDGWNKSFPAYTCLGASVSQEVPYSCYPKNYSVAGMDRLLISTQPPLVGYPPFYSGPQGYSSLYPYSSYPEVQSGRNSLLQQQLENQLFFNCSARRAKPVNSSSDDAKYSDYPVHSDGCSESDEHVFDRIRVPQGAPPNELAVFPPNVPSSTSVEKLKDSLRSEYEVQSDTVSVNLKRTRLSVETTCPKPAKRSMSTCAPDSELVIRSSEIGLLKHEVGYANGIKIKDPRLFASFNQVNSCTEFCWFPESYQLHQEMQSDERTSSGKTPDVCQADSANSTFSIDRLMHRRYQAMHEEALSTIRFAAKETGNGDSIPRVLSAVPGSTFSTSSC</sequence>
<evidence type="ECO:0000256" key="5">
    <source>
        <dbReference type="SAM" id="MobiDB-lite"/>
    </source>
</evidence>
<dbReference type="PROSITE" id="PS50039">
    <property type="entry name" value="FORK_HEAD_3"/>
    <property type="match status" value="1"/>
</dbReference>
<dbReference type="PANTHER" id="PTHR11829:SF380">
    <property type="entry name" value="PROTEIN FORK HEAD"/>
    <property type="match status" value="1"/>
</dbReference>
<feature type="region of interest" description="Disordered" evidence="5">
    <location>
        <begin position="90"/>
        <end position="134"/>
    </location>
</feature>
<dbReference type="PRINTS" id="PR00053">
    <property type="entry name" value="FORKHEAD"/>
</dbReference>
<keyword evidence="2 4" id="KW-0238">DNA-binding</keyword>
<dbReference type="PROSITE" id="PS00657">
    <property type="entry name" value="FORK_HEAD_1"/>
    <property type="match status" value="1"/>
</dbReference>
<evidence type="ECO:0000256" key="1">
    <source>
        <dbReference type="ARBA" id="ARBA00004123"/>
    </source>
</evidence>
<comment type="subcellular location">
    <subcellularLocation>
        <location evidence="1 4">Nucleus</location>
    </subcellularLocation>
</comment>
<dbReference type="SMART" id="SM00339">
    <property type="entry name" value="FH"/>
    <property type="match status" value="1"/>
</dbReference>
<evidence type="ECO:0000256" key="3">
    <source>
        <dbReference type="ARBA" id="ARBA00023242"/>
    </source>
</evidence>
<evidence type="ECO:0000256" key="4">
    <source>
        <dbReference type="PROSITE-ProRule" id="PRU00089"/>
    </source>
</evidence>
<dbReference type="InterPro" id="IPR036388">
    <property type="entry name" value="WH-like_DNA-bd_sf"/>
</dbReference>
<dbReference type="PANTHER" id="PTHR11829">
    <property type="entry name" value="FORKHEAD BOX PROTEIN"/>
    <property type="match status" value="1"/>
</dbReference>
<dbReference type="FunFam" id="1.10.10.10:FF:000042">
    <property type="entry name" value="hepatocyte nuclear factor 3-beta"/>
    <property type="match status" value="1"/>
</dbReference>
<name>A0AAV2THN8_CALDB</name>
<keyword evidence="3 4" id="KW-0539">Nucleus</keyword>
<dbReference type="GO" id="GO:0009653">
    <property type="term" value="P:anatomical structure morphogenesis"/>
    <property type="evidence" value="ECO:0007669"/>
    <property type="project" value="TreeGrafter"/>
</dbReference>
<dbReference type="InterPro" id="IPR050211">
    <property type="entry name" value="FOX_domain-containing"/>
</dbReference>
<dbReference type="Pfam" id="PF00250">
    <property type="entry name" value="Forkhead"/>
    <property type="match status" value="1"/>
</dbReference>
<proteinExistence type="predicted"/>
<organism evidence="7 8">
    <name type="scientific">Calicophoron daubneyi</name>
    <name type="common">Rumen fluke</name>
    <name type="synonym">Paramphistomum daubneyi</name>
    <dbReference type="NCBI Taxonomy" id="300641"/>
    <lineage>
        <taxon>Eukaryota</taxon>
        <taxon>Metazoa</taxon>
        <taxon>Spiralia</taxon>
        <taxon>Lophotrochozoa</taxon>
        <taxon>Platyhelminthes</taxon>
        <taxon>Trematoda</taxon>
        <taxon>Digenea</taxon>
        <taxon>Plagiorchiida</taxon>
        <taxon>Pronocephalata</taxon>
        <taxon>Paramphistomoidea</taxon>
        <taxon>Paramphistomidae</taxon>
        <taxon>Calicophoron</taxon>
    </lineage>
</organism>
<dbReference type="Gene3D" id="1.10.10.10">
    <property type="entry name" value="Winged helix-like DNA-binding domain superfamily/Winged helix DNA-binding domain"/>
    <property type="match status" value="1"/>
</dbReference>
<dbReference type="SUPFAM" id="SSF46785">
    <property type="entry name" value="Winged helix' DNA-binding domain"/>
    <property type="match status" value="1"/>
</dbReference>
<evidence type="ECO:0000313" key="8">
    <source>
        <dbReference type="Proteomes" id="UP001497525"/>
    </source>
</evidence>
<dbReference type="InterPro" id="IPR047388">
    <property type="entry name" value="FH-like_dFKH"/>
</dbReference>